<dbReference type="Proteomes" id="UP000033448">
    <property type="component" value="Unassembled WGS sequence"/>
</dbReference>
<dbReference type="EMBL" id="JYIT01000025">
    <property type="protein sequence ID" value="KJL34609.1"/>
    <property type="molecule type" value="Genomic_DNA"/>
</dbReference>
<keyword evidence="3" id="KW-1185">Reference proteome</keyword>
<protein>
    <submittedName>
        <fullName evidence="2">Uncharacterized protein</fullName>
    </submittedName>
</protein>
<evidence type="ECO:0000313" key="2">
    <source>
        <dbReference type="EMBL" id="KJL34609.1"/>
    </source>
</evidence>
<feature type="region of interest" description="Disordered" evidence="1">
    <location>
        <begin position="97"/>
        <end position="285"/>
    </location>
</feature>
<feature type="compositionally biased region" description="Polar residues" evidence="1">
    <location>
        <begin position="19"/>
        <end position="29"/>
    </location>
</feature>
<feature type="compositionally biased region" description="Low complexity" evidence="1">
    <location>
        <begin position="178"/>
        <end position="189"/>
    </location>
</feature>
<gene>
    <name evidence="2" type="ORF">RL72_00044</name>
</gene>
<evidence type="ECO:0000256" key="1">
    <source>
        <dbReference type="SAM" id="MobiDB-lite"/>
    </source>
</evidence>
<evidence type="ECO:0000313" key="3">
    <source>
        <dbReference type="Proteomes" id="UP000033448"/>
    </source>
</evidence>
<name>A0A0F0LPI9_9MICO</name>
<dbReference type="AlphaFoldDB" id="A0A0F0LPI9"/>
<accession>A0A0F0LPI9</accession>
<feature type="region of interest" description="Disordered" evidence="1">
    <location>
        <begin position="1"/>
        <end position="57"/>
    </location>
</feature>
<feature type="compositionally biased region" description="Basic and acidic residues" evidence="1">
    <location>
        <begin position="207"/>
        <end position="235"/>
    </location>
</feature>
<feature type="compositionally biased region" description="Low complexity" evidence="1">
    <location>
        <begin position="97"/>
        <end position="111"/>
    </location>
</feature>
<reference evidence="2 3" key="1">
    <citation type="submission" date="2015-02" db="EMBL/GenBank/DDBJ databases">
        <title>Draft genome sequences of ten Microbacterium spp. with emphasis on heavy metal contaminated environments.</title>
        <authorList>
            <person name="Corretto E."/>
        </authorList>
    </citation>
    <scope>NUCLEOTIDE SEQUENCE [LARGE SCALE GENOMIC DNA]</scope>
    <source>
        <strain evidence="2 3">DSM 23848</strain>
    </source>
</reference>
<sequence>MSPPRSGRTSGVARPFSAFPSSGRLSLPSSVRLRGGKGAAGRETRREVSGRAEARDAAAHRLRLGSAGPLSRVRPSVPQGGFRTFEGCPIPLIAPAAWIPRVGSPSTSTDRTTPRTPPTRRRRTRSSSCATTPRPDPTLGIHAAGAMSGIGHPSNVRKPPWGTDGRTLDSGPADPRRSLCAAASRASARPDTSLRVSLPAAPFPPRNRTDEGRERRPEEGNAEKGRATPDVRPERGGLTPRGGRRARDRTSPPRRGAAHVQPRAARPHGSFRRSRRTARARHGSG</sequence>
<feature type="compositionally biased region" description="Basic and acidic residues" evidence="1">
    <location>
        <begin position="40"/>
        <end position="57"/>
    </location>
</feature>
<feature type="compositionally biased region" description="Basic residues" evidence="1">
    <location>
        <begin position="265"/>
        <end position="285"/>
    </location>
</feature>
<proteinExistence type="predicted"/>
<organism evidence="2 3">
    <name type="scientific">Microbacterium azadirachtae</name>
    <dbReference type="NCBI Taxonomy" id="582680"/>
    <lineage>
        <taxon>Bacteria</taxon>
        <taxon>Bacillati</taxon>
        <taxon>Actinomycetota</taxon>
        <taxon>Actinomycetes</taxon>
        <taxon>Micrococcales</taxon>
        <taxon>Microbacteriaceae</taxon>
        <taxon>Microbacterium</taxon>
    </lineage>
</organism>
<comment type="caution">
    <text evidence="2">The sequence shown here is derived from an EMBL/GenBank/DDBJ whole genome shotgun (WGS) entry which is preliminary data.</text>
</comment>